<evidence type="ECO:0000256" key="6">
    <source>
        <dbReference type="ARBA" id="ARBA00023235"/>
    </source>
</evidence>
<dbReference type="InterPro" id="IPR036900">
    <property type="entry name" value="A-D-PHexomutase_C_sf"/>
</dbReference>
<reference evidence="12 13" key="1">
    <citation type="submission" date="2019-06" db="EMBL/GenBank/DDBJ databases">
        <title>Sequencing the genomes of 1000 actinobacteria strains.</title>
        <authorList>
            <person name="Klenk H.-P."/>
        </authorList>
    </citation>
    <scope>NUCLEOTIDE SEQUENCE [LARGE SCALE GENOMIC DNA]</scope>
    <source>
        <strain evidence="12 13">DSM 18935</strain>
    </source>
</reference>
<dbReference type="PRINTS" id="PR00509">
    <property type="entry name" value="PGMPMM"/>
</dbReference>
<dbReference type="Pfam" id="PF00408">
    <property type="entry name" value="PGM_PMM_IV"/>
    <property type="match status" value="1"/>
</dbReference>
<dbReference type="PROSITE" id="PS00710">
    <property type="entry name" value="PGM_PMM"/>
    <property type="match status" value="1"/>
</dbReference>
<dbReference type="EMBL" id="VIUW01000002">
    <property type="protein sequence ID" value="TWD15476.1"/>
    <property type="molecule type" value="Genomic_DNA"/>
</dbReference>
<evidence type="ECO:0000313" key="13">
    <source>
        <dbReference type="Proteomes" id="UP000315628"/>
    </source>
</evidence>
<dbReference type="Gene3D" id="3.30.310.50">
    <property type="entry name" value="Alpha-D-phosphohexomutase, C-terminal domain"/>
    <property type="match status" value="1"/>
</dbReference>
<evidence type="ECO:0000256" key="4">
    <source>
        <dbReference type="ARBA" id="ARBA00022723"/>
    </source>
</evidence>
<feature type="domain" description="Alpha-D-phosphohexomutase C-terminal" evidence="8">
    <location>
        <begin position="516"/>
        <end position="571"/>
    </location>
</feature>
<gene>
    <name evidence="12" type="ORF">FB557_0986</name>
</gene>
<dbReference type="InterPro" id="IPR005844">
    <property type="entry name" value="A-D-PHexomutase_a/b/a-I"/>
</dbReference>
<dbReference type="GO" id="GO:0008973">
    <property type="term" value="F:phosphopentomutase activity"/>
    <property type="evidence" value="ECO:0007669"/>
    <property type="project" value="TreeGrafter"/>
</dbReference>
<proteinExistence type="inferred from homology"/>
<keyword evidence="3" id="KW-0597">Phosphoprotein</keyword>
<evidence type="ECO:0000259" key="10">
    <source>
        <dbReference type="Pfam" id="PF02879"/>
    </source>
</evidence>
<dbReference type="InterPro" id="IPR005843">
    <property type="entry name" value="A-D-PHexomutase_C"/>
</dbReference>
<evidence type="ECO:0000259" key="11">
    <source>
        <dbReference type="Pfam" id="PF02880"/>
    </source>
</evidence>
<evidence type="ECO:0000256" key="5">
    <source>
        <dbReference type="ARBA" id="ARBA00022842"/>
    </source>
</evidence>
<dbReference type="GO" id="GO:0000287">
    <property type="term" value="F:magnesium ion binding"/>
    <property type="evidence" value="ECO:0007669"/>
    <property type="project" value="InterPro"/>
</dbReference>
<dbReference type="InterPro" id="IPR005845">
    <property type="entry name" value="A-D-PHexomutase_a/b/a-II"/>
</dbReference>
<dbReference type="AlphaFoldDB" id="A0A560WD22"/>
<dbReference type="SUPFAM" id="SSF53738">
    <property type="entry name" value="Phosphoglucomutase, first 3 domains"/>
    <property type="match status" value="3"/>
</dbReference>
<keyword evidence="5" id="KW-0460">Magnesium</keyword>
<dbReference type="Pfam" id="PF02878">
    <property type="entry name" value="PGM_PMM_I"/>
    <property type="match status" value="1"/>
</dbReference>
<dbReference type="InterPro" id="IPR016066">
    <property type="entry name" value="A-D-PHexomutase_CS"/>
</dbReference>
<feature type="region of interest" description="Disordered" evidence="7">
    <location>
        <begin position="1"/>
        <end position="30"/>
    </location>
</feature>
<comment type="cofactor">
    <cofactor evidence="1">
        <name>Mg(2+)</name>
        <dbReference type="ChEBI" id="CHEBI:18420"/>
    </cofactor>
</comment>
<dbReference type="SUPFAM" id="SSF55957">
    <property type="entry name" value="Phosphoglucomutase, C-terminal domain"/>
    <property type="match status" value="1"/>
</dbReference>
<evidence type="ECO:0000259" key="9">
    <source>
        <dbReference type="Pfam" id="PF02878"/>
    </source>
</evidence>
<evidence type="ECO:0000313" key="12">
    <source>
        <dbReference type="EMBL" id="TWD15476.1"/>
    </source>
</evidence>
<dbReference type="InterPro" id="IPR005841">
    <property type="entry name" value="Alpha-D-phosphohexomutase_SF"/>
</dbReference>
<protein>
    <submittedName>
        <fullName evidence="12">Phosphomannomutase</fullName>
    </submittedName>
</protein>
<evidence type="ECO:0000256" key="7">
    <source>
        <dbReference type="SAM" id="MobiDB-lite"/>
    </source>
</evidence>
<organism evidence="12 13">
    <name type="scientific">Marihabitans asiaticum</name>
    <dbReference type="NCBI Taxonomy" id="415218"/>
    <lineage>
        <taxon>Bacteria</taxon>
        <taxon>Bacillati</taxon>
        <taxon>Actinomycetota</taxon>
        <taxon>Actinomycetes</taxon>
        <taxon>Micrococcales</taxon>
        <taxon>Intrasporangiaceae</taxon>
        <taxon>Marihabitans</taxon>
    </lineage>
</organism>
<evidence type="ECO:0000256" key="2">
    <source>
        <dbReference type="ARBA" id="ARBA00010231"/>
    </source>
</evidence>
<comment type="caution">
    <text evidence="12">The sequence shown here is derived from an EMBL/GenBank/DDBJ whole genome shotgun (WGS) entry which is preliminary data.</text>
</comment>
<dbReference type="Pfam" id="PF02880">
    <property type="entry name" value="PGM_PMM_III"/>
    <property type="match status" value="1"/>
</dbReference>
<dbReference type="GO" id="GO:0006166">
    <property type="term" value="P:purine ribonucleoside salvage"/>
    <property type="evidence" value="ECO:0007669"/>
    <property type="project" value="TreeGrafter"/>
</dbReference>
<keyword evidence="4" id="KW-0479">Metal-binding</keyword>
<dbReference type="InterPro" id="IPR005846">
    <property type="entry name" value="A-D-PHexomutase_a/b/a-III"/>
</dbReference>
<evidence type="ECO:0000256" key="1">
    <source>
        <dbReference type="ARBA" id="ARBA00001946"/>
    </source>
</evidence>
<dbReference type="PANTHER" id="PTHR45745:SF1">
    <property type="entry name" value="PHOSPHOGLUCOMUTASE 2B-RELATED"/>
    <property type="match status" value="1"/>
</dbReference>
<evidence type="ECO:0000256" key="3">
    <source>
        <dbReference type="ARBA" id="ARBA00022553"/>
    </source>
</evidence>
<sequence>MDYEGRHGSGRPGRSAEAGEHGEAQAAPDDLLRAAREWAADDPDARASAELLRLVQQVEDGGADAADARADLADRFAGMLEFGTAGLRGAIGAGPNRMNRSVVIRTAAALTATIAARQESVRTTPDAAGPPFAPHDVPVVVIGYDGRHLSDVFARDTAAVVTAAGGRAMVLPRLLPTPVLAFATPHTGSDAGVMVTASHNPPQDNGYKVYLDDGSQIVPPIDAEIAGRIAAIRATSEIPLARDGWVTLGEDVVDAYLDAITGLVDPGSPRDVRIVHTALHGVGTDVVVEALRRCGFPTPTLVERQARPDADFPTVAFPNPEEDGALDLALAAAREAGADVLIANDPDADRCAVAVPDPAVEGGWRLLRGDELGALLGSHLIMRGVPEGGSFACSIVSSRLLARMCEAVGIRHEETLTGFKWISKVPGLAYGYEEALGYCVAPQWVKDKDGVSAALLVAELVAILKAEGRSLLDVLDDLHRQYGVHATDAFSVRVERVEQVAPIMARLRAEPPAQIAGTAVVTFDDLAKGDGGLPPTDGLRWVLEDGARVIVRPSGTEPKLKVYLEAVTYAEPGDDDGLAQARRLADERLTSLREHLTALTAL</sequence>
<accession>A0A560WD22</accession>
<dbReference type="Pfam" id="PF02879">
    <property type="entry name" value="PGM_PMM_II"/>
    <property type="match status" value="1"/>
</dbReference>
<feature type="domain" description="Alpha-D-phosphohexomutase alpha/beta/alpha" evidence="10">
    <location>
        <begin position="254"/>
        <end position="354"/>
    </location>
</feature>
<dbReference type="GO" id="GO:0005975">
    <property type="term" value="P:carbohydrate metabolic process"/>
    <property type="evidence" value="ECO:0007669"/>
    <property type="project" value="InterPro"/>
</dbReference>
<dbReference type="PANTHER" id="PTHR45745">
    <property type="entry name" value="PHOSPHOMANNOMUTASE 45A"/>
    <property type="match status" value="1"/>
</dbReference>
<dbReference type="InterPro" id="IPR016055">
    <property type="entry name" value="A-D-PHexomutase_a/b/a-I/II/III"/>
</dbReference>
<keyword evidence="13" id="KW-1185">Reference proteome</keyword>
<comment type="similarity">
    <text evidence="2">Belongs to the phosphohexose mutase family.</text>
</comment>
<dbReference type="Gene3D" id="3.40.120.10">
    <property type="entry name" value="Alpha-D-Glucose-1,6-Bisphosphate, subunit A, domain 3"/>
    <property type="match status" value="3"/>
</dbReference>
<feature type="domain" description="Alpha-D-phosphohexomutase alpha/beta/alpha" evidence="11">
    <location>
        <begin position="369"/>
        <end position="481"/>
    </location>
</feature>
<evidence type="ECO:0000259" key="8">
    <source>
        <dbReference type="Pfam" id="PF00408"/>
    </source>
</evidence>
<keyword evidence="6" id="KW-0413">Isomerase</keyword>
<name>A0A560WD22_9MICO</name>
<dbReference type="CDD" id="cd05799">
    <property type="entry name" value="PGM2"/>
    <property type="match status" value="1"/>
</dbReference>
<feature type="domain" description="Alpha-D-phosphohexomutase alpha/beta/alpha" evidence="9">
    <location>
        <begin position="80"/>
        <end position="233"/>
    </location>
</feature>
<dbReference type="RefSeq" id="WP_246074459.1">
    <property type="nucleotide sequence ID" value="NZ_BAAAYT010000007.1"/>
</dbReference>
<dbReference type="Proteomes" id="UP000315628">
    <property type="component" value="Unassembled WGS sequence"/>
</dbReference>